<protein>
    <recommendedName>
        <fullName evidence="6">Major facilitator superfamily (MFS) profile domain-containing protein</fullName>
    </recommendedName>
</protein>
<dbReference type="EMBL" id="JAXCGZ010004221">
    <property type="protein sequence ID" value="KAK7082063.1"/>
    <property type="molecule type" value="Genomic_DNA"/>
</dbReference>
<evidence type="ECO:0000256" key="1">
    <source>
        <dbReference type="ARBA" id="ARBA00004141"/>
    </source>
</evidence>
<dbReference type="Gene3D" id="1.20.1250.20">
    <property type="entry name" value="MFS general substrate transporter like domains"/>
    <property type="match status" value="1"/>
</dbReference>
<dbReference type="SUPFAM" id="SSF103473">
    <property type="entry name" value="MFS general substrate transporter"/>
    <property type="match status" value="1"/>
</dbReference>
<evidence type="ECO:0000256" key="5">
    <source>
        <dbReference type="SAM" id="Phobius"/>
    </source>
</evidence>
<keyword evidence="3 5" id="KW-1133">Transmembrane helix</keyword>
<feature type="transmembrane region" description="Helical" evidence="5">
    <location>
        <begin position="148"/>
        <end position="172"/>
    </location>
</feature>
<reference evidence="7 8" key="1">
    <citation type="submission" date="2023-11" db="EMBL/GenBank/DDBJ databases">
        <title>Halocaridina rubra genome assembly.</title>
        <authorList>
            <person name="Smith C."/>
        </authorList>
    </citation>
    <scope>NUCLEOTIDE SEQUENCE [LARGE SCALE GENOMIC DNA]</scope>
    <source>
        <strain evidence="7">EP-1</strain>
        <tissue evidence="7">Whole</tissue>
    </source>
</reference>
<name>A0AAN8XL72_HALRR</name>
<comment type="subcellular location">
    <subcellularLocation>
        <location evidence="1">Membrane</location>
        <topology evidence="1">Multi-pass membrane protein</topology>
    </subcellularLocation>
</comment>
<evidence type="ECO:0000259" key="6">
    <source>
        <dbReference type="PROSITE" id="PS50850"/>
    </source>
</evidence>
<evidence type="ECO:0000256" key="4">
    <source>
        <dbReference type="ARBA" id="ARBA00023136"/>
    </source>
</evidence>
<dbReference type="InterPro" id="IPR036259">
    <property type="entry name" value="MFS_trans_sf"/>
</dbReference>
<dbReference type="GO" id="GO:0006820">
    <property type="term" value="P:monoatomic anion transport"/>
    <property type="evidence" value="ECO:0007669"/>
    <property type="project" value="TreeGrafter"/>
</dbReference>
<dbReference type="InterPro" id="IPR050382">
    <property type="entry name" value="MFS_Na/Anion_cotransporter"/>
</dbReference>
<accession>A0AAN8XL72</accession>
<evidence type="ECO:0000313" key="7">
    <source>
        <dbReference type="EMBL" id="KAK7082063.1"/>
    </source>
</evidence>
<proteinExistence type="predicted"/>
<dbReference type="FunFam" id="1.20.1250.20:FF:000423">
    <property type="entry name" value="Putative inorganic phosphate cotransporter-like Protein"/>
    <property type="match status" value="1"/>
</dbReference>
<dbReference type="InterPro" id="IPR020846">
    <property type="entry name" value="MFS_dom"/>
</dbReference>
<dbReference type="InterPro" id="IPR011701">
    <property type="entry name" value="MFS"/>
</dbReference>
<dbReference type="PANTHER" id="PTHR11662:SF399">
    <property type="entry name" value="FI19708P1-RELATED"/>
    <property type="match status" value="1"/>
</dbReference>
<dbReference type="Pfam" id="PF07690">
    <property type="entry name" value="MFS_1"/>
    <property type="match status" value="1"/>
</dbReference>
<dbReference type="GO" id="GO:0016020">
    <property type="term" value="C:membrane"/>
    <property type="evidence" value="ECO:0007669"/>
    <property type="project" value="UniProtKB-SubCell"/>
</dbReference>
<keyword evidence="4 5" id="KW-0472">Membrane</keyword>
<organism evidence="7 8">
    <name type="scientific">Halocaridina rubra</name>
    <name type="common">Hawaiian red shrimp</name>
    <dbReference type="NCBI Taxonomy" id="373956"/>
    <lineage>
        <taxon>Eukaryota</taxon>
        <taxon>Metazoa</taxon>
        <taxon>Ecdysozoa</taxon>
        <taxon>Arthropoda</taxon>
        <taxon>Crustacea</taxon>
        <taxon>Multicrustacea</taxon>
        <taxon>Malacostraca</taxon>
        <taxon>Eumalacostraca</taxon>
        <taxon>Eucarida</taxon>
        <taxon>Decapoda</taxon>
        <taxon>Pleocyemata</taxon>
        <taxon>Caridea</taxon>
        <taxon>Atyoidea</taxon>
        <taxon>Atyidae</taxon>
        <taxon>Halocaridina</taxon>
    </lineage>
</organism>
<sequence length="261" mass="29264">MRMNLSIAIVAMVNRGTEQKHASNLTGNCPFPNNTDTISENNQVVGEFQWDERMQGLLLGAYFYGNIATNMIGGRVAEYTGGKRVLGVSVLLSSVFALLSPVAARFSTNLFVTVRLLTGLAQGFAMPAVTRCLVVWIPSLERSKFNTVVFSGAELGIVLTLSTGGWLCGLTFLGGWPLVFYIFGGLGILWCLLWFLLHTEKPENHPRISTREKEYILEHCKVKRGKFSFCIVRRYGDNQKWRQHSSLCDDIWTTKTSWKIN</sequence>
<evidence type="ECO:0000256" key="3">
    <source>
        <dbReference type="ARBA" id="ARBA00022989"/>
    </source>
</evidence>
<evidence type="ECO:0000313" key="8">
    <source>
        <dbReference type="Proteomes" id="UP001381693"/>
    </source>
</evidence>
<dbReference type="PANTHER" id="PTHR11662">
    <property type="entry name" value="SOLUTE CARRIER FAMILY 17"/>
    <property type="match status" value="1"/>
</dbReference>
<feature type="transmembrane region" description="Helical" evidence="5">
    <location>
        <begin position="116"/>
        <end position="136"/>
    </location>
</feature>
<keyword evidence="2 5" id="KW-0812">Transmembrane</keyword>
<feature type="transmembrane region" description="Helical" evidence="5">
    <location>
        <begin position="178"/>
        <end position="197"/>
    </location>
</feature>
<dbReference type="PROSITE" id="PS50850">
    <property type="entry name" value="MFS"/>
    <property type="match status" value="1"/>
</dbReference>
<dbReference type="AlphaFoldDB" id="A0AAN8XL72"/>
<comment type="caution">
    <text evidence="7">The sequence shown here is derived from an EMBL/GenBank/DDBJ whole genome shotgun (WGS) entry which is preliminary data.</text>
</comment>
<gene>
    <name evidence="7" type="ORF">SK128_021510</name>
</gene>
<evidence type="ECO:0000256" key="2">
    <source>
        <dbReference type="ARBA" id="ARBA00022692"/>
    </source>
</evidence>
<feature type="transmembrane region" description="Helical" evidence="5">
    <location>
        <begin position="85"/>
        <end position="104"/>
    </location>
</feature>
<dbReference type="GO" id="GO:0022857">
    <property type="term" value="F:transmembrane transporter activity"/>
    <property type="evidence" value="ECO:0007669"/>
    <property type="project" value="InterPro"/>
</dbReference>
<feature type="domain" description="Major facilitator superfamily (MFS) profile" evidence="6">
    <location>
        <begin position="1"/>
        <end position="261"/>
    </location>
</feature>
<dbReference type="Proteomes" id="UP001381693">
    <property type="component" value="Unassembled WGS sequence"/>
</dbReference>
<keyword evidence="8" id="KW-1185">Reference proteome</keyword>